<dbReference type="EMBL" id="CYYW01000016">
    <property type="protein sequence ID" value="CUO38360.1"/>
    <property type="molecule type" value="Genomic_DNA"/>
</dbReference>
<dbReference type="PANTHER" id="PTHR41317:SF1">
    <property type="entry name" value="PD-(D_E)XK NUCLEASE FAMILY TRANSPOSASE"/>
    <property type="match status" value="1"/>
</dbReference>
<dbReference type="RefSeq" id="WP_055224750.1">
    <property type="nucleotide sequence ID" value="NZ_CP143947.1"/>
</dbReference>
<gene>
    <name evidence="3" type="ORF">DWV45_03915</name>
    <name evidence="2" type="ORF">DXB72_08495</name>
    <name evidence="1" type="ORF">ERS852417_02175</name>
</gene>
<name>A0A174EQX5_9FIRM</name>
<evidence type="ECO:0000313" key="2">
    <source>
        <dbReference type="EMBL" id="RGN23053.1"/>
    </source>
</evidence>
<evidence type="ECO:0000313" key="4">
    <source>
        <dbReference type="Proteomes" id="UP000095384"/>
    </source>
</evidence>
<dbReference type="Pfam" id="PF12784">
    <property type="entry name" value="PDDEXK_2"/>
    <property type="match status" value="1"/>
</dbReference>
<dbReference type="PANTHER" id="PTHR41317">
    <property type="entry name" value="PD-(D_E)XK NUCLEASE FAMILY TRANSPOSASE"/>
    <property type="match status" value="1"/>
</dbReference>
<evidence type="ECO:0000313" key="6">
    <source>
        <dbReference type="Proteomes" id="UP000283683"/>
    </source>
</evidence>
<reference evidence="1 4" key="1">
    <citation type="submission" date="2015-09" db="EMBL/GenBank/DDBJ databases">
        <authorList>
            <consortium name="Pathogen Informatics"/>
        </authorList>
    </citation>
    <scope>NUCLEOTIDE SEQUENCE [LARGE SCALE GENOMIC DNA]</scope>
    <source>
        <strain evidence="1 4">2789STDY5608860</strain>
    </source>
</reference>
<evidence type="ECO:0000313" key="3">
    <source>
        <dbReference type="EMBL" id="RGW88529.1"/>
    </source>
</evidence>
<dbReference type="EMBL" id="QSUG01000007">
    <property type="protein sequence ID" value="RGN23053.1"/>
    <property type="molecule type" value="Genomic_DNA"/>
</dbReference>
<evidence type="ECO:0000313" key="1">
    <source>
        <dbReference type="EMBL" id="CUO38360.1"/>
    </source>
</evidence>
<dbReference type="EMBL" id="QSAZ01000003">
    <property type="protein sequence ID" value="RGW88529.1"/>
    <property type="molecule type" value="Genomic_DNA"/>
</dbReference>
<dbReference type="AlphaFoldDB" id="A0A174EQX5"/>
<evidence type="ECO:0000313" key="5">
    <source>
        <dbReference type="Proteomes" id="UP000260970"/>
    </source>
</evidence>
<reference evidence="5 6" key="2">
    <citation type="submission" date="2018-08" db="EMBL/GenBank/DDBJ databases">
        <title>A genome reference for cultivated species of the human gut microbiota.</title>
        <authorList>
            <person name="Zou Y."/>
            <person name="Xue W."/>
            <person name="Luo G."/>
        </authorList>
    </citation>
    <scope>NUCLEOTIDE SEQUENCE [LARGE SCALE GENOMIC DNA]</scope>
    <source>
        <strain evidence="3 6">AF06-19</strain>
        <strain evidence="2 5">OM05-6AA</strain>
    </source>
</reference>
<sequence length="311" mass="35397">MSGETKEVFGSNYGQNDVIINGLIDKMTLFDDNLMSLVFGQNIETTELLLRVIMERDIKVIDVRGQDELKNPVIGGRCITLDVHAIDVDGRHIDIEVQINAEGSHVKRARYHSSMMDARMLEEGQEFKEIKDSYVIFIYDHDKFRKGLPFYHIQRRVDETGEAFGDGSHIIYVNGRYEGNDDIGRMMRDFHQCRPEQIKSETLSKAVAYYKEKEGRGAMSEAVRKYAMEYAKEYGEEQRREGMKAGIKAGIKTGIETGIETGIQTGRRTEIFLSVQDGDYSVNRGAEKLGMSVDEFEKSMSEAGYRVPELV</sequence>
<accession>A0A174EQX5</accession>
<organism evidence="1 4">
    <name type="scientific">Agathobacter rectalis</name>
    <dbReference type="NCBI Taxonomy" id="39491"/>
    <lineage>
        <taxon>Bacteria</taxon>
        <taxon>Bacillati</taxon>
        <taxon>Bacillota</taxon>
        <taxon>Clostridia</taxon>
        <taxon>Lachnospirales</taxon>
        <taxon>Lachnospiraceae</taxon>
        <taxon>Agathobacter</taxon>
    </lineage>
</organism>
<protein>
    <submittedName>
        <fullName evidence="1">PD-(D/E)XK nuclease family transposase</fullName>
    </submittedName>
</protein>
<dbReference type="Proteomes" id="UP000095384">
    <property type="component" value="Unassembled WGS sequence"/>
</dbReference>
<dbReference type="Proteomes" id="UP000260970">
    <property type="component" value="Unassembled WGS sequence"/>
</dbReference>
<proteinExistence type="predicted"/>
<dbReference type="Proteomes" id="UP000283683">
    <property type="component" value="Unassembled WGS sequence"/>
</dbReference>